<dbReference type="InterPro" id="IPR002110">
    <property type="entry name" value="Ankyrin_rpt"/>
</dbReference>
<dbReference type="Proteomes" id="UP000183924">
    <property type="component" value="Unassembled WGS sequence"/>
</dbReference>
<reference evidence="5 6" key="1">
    <citation type="submission" date="2016-03" db="EMBL/GenBank/DDBJ databases">
        <title>Comparative genomics of Rickettsiella.</title>
        <authorList>
            <person name="Chandler C."/>
            <person name="Wang Y."/>
        </authorList>
    </citation>
    <scope>NUCLEOTIDE SEQUENCE [LARGE SCALE GENOMIC DNA]</scope>
    <source>
        <strain evidence="5 6">RCFS May 2013</strain>
    </source>
</reference>
<dbReference type="EMBL" id="LUKY01000030">
    <property type="protein sequence ID" value="OIZ95596.1"/>
    <property type="molecule type" value="Genomic_DNA"/>
</dbReference>
<feature type="repeat" description="ANK" evidence="3">
    <location>
        <begin position="87"/>
        <end position="119"/>
    </location>
</feature>
<keyword evidence="6" id="KW-1185">Reference proteome</keyword>
<dbReference type="PROSITE" id="PS50088">
    <property type="entry name" value="ANK_REPEAT"/>
    <property type="match status" value="3"/>
</dbReference>
<dbReference type="Gene3D" id="1.25.40.20">
    <property type="entry name" value="Ankyrin repeat-containing domain"/>
    <property type="match status" value="2"/>
</dbReference>
<protein>
    <submittedName>
        <fullName evidence="5">Uncharacterized protein</fullName>
    </submittedName>
</protein>
<evidence type="ECO:0000256" key="2">
    <source>
        <dbReference type="ARBA" id="ARBA00023043"/>
    </source>
</evidence>
<evidence type="ECO:0000256" key="3">
    <source>
        <dbReference type="PROSITE-ProRule" id="PRU00023"/>
    </source>
</evidence>
<dbReference type="PANTHER" id="PTHR24173:SF74">
    <property type="entry name" value="ANKYRIN REPEAT DOMAIN-CONTAINING PROTEIN 16"/>
    <property type="match status" value="1"/>
</dbReference>
<dbReference type="OrthoDB" id="8481600at2"/>
<dbReference type="PROSITE" id="PS50297">
    <property type="entry name" value="ANK_REP_REGION"/>
    <property type="match status" value="2"/>
</dbReference>
<feature type="region of interest" description="Disordered" evidence="4">
    <location>
        <begin position="2291"/>
        <end position="2313"/>
    </location>
</feature>
<keyword evidence="2 3" id="KW-0040">ANK repeat</keyword>
<dbReference type="SMART" id="SM00248">
    <property type="entry name" value="ANK"/>
    <property type="match status" value="5"/>
</dbReference>
<proteinExistence type="predicted"/>
<dbReference type="InterPro" id="IPR036770">
    <property type="entry name" value="Ankyrin_rpt-contain_sf"/>
</dbReference>
<evidence type="ECO:0000313" key="5">
    <source>
        <dbReference type="EMBL" id="OIZ95596.1"/>
    </source>
</evidence>
<feature type="repeat" description="ANK" evidence="3">
    <location>
        <begin position="54"/>
        <end position="86"/>
    </location>
</feature>
<sequence length="2313" mass="261211">MPSYTYLPQQAFDESYQLLVSLLSDYIKTNNIENLPNIEKIFEKQKFFVLNEGNGKSFLHEAAIQENLPLITFLQKVGHDINRVDKHYRTPLYDACAGLKLASVNILLDYGANPNLGNSHLLLKGNRDDIEGLVTYQGEIIPLVATIESTATVTAEQLTTALTRMQSVEVFSGLTTREATKRAAALIVKKLIERGVNINLQTGLENFSALHRAIIGTRSLIVKEIINSDQVNPYLVDRDGETGLHMVANYRSQEEKESERVQAQMQEEKEIAELIIPHLEALDIQEIKYGNTPLHTAVIRSNRNVVKSLYQKDYLFQHRKILSIQNNAGNTALHEAVQVARRGPKVLKLLLRVATNDDLAIVNNRGKTAKQMAERLLQESSVISSLTREIKVAETNLDTLLNSLPYRTTQLHNLDDKTVKTILEWKPLNQYQLMEFKKAIHHLNTAIDNLETNPFFDTGLSDFEELASAIHSLSYDLKHYEQIASSKKGNYHSVLIETADKLRLQADKLAGDIGNDLLPKSYLETLTSLRQEEYFSWKNQVLALPSNFPNLRNLETNSPAYQADLAKANEFFNEAQHQLHRGNNNNAKAYTEEAIRIYHQLNDYRSLESAYQFLAKTAINQVPLSIARYEEVNRNKLISLEYQEKLQGHLALAGLYKELKEQALSSSSFLPSFLTIDDLLARESFHYYASYKLTQGHLDGAAHVVLQRELGIANNAKLGTYNIQQCVAVIAFDPISKKVVLSHFDKYSGPLSFIDQLLNEFPGQSKLHLYLSGARDRVSLASSTSTISDNNIEQVLKQIYAEKNRFVIKSSDLGDKPSPEAIVFDVESERLIHAVPNFSDSSLESREVNFQLQRIKGDYLRPLNPVDFTRNEVDRKISFSIEQQQQIAFEYTRFTKTTSQTEAWNHQIFYPLMAVNNELTRVNKPDFSQGLLAARLNTEQDNSNLLMDIDEDVNSNLDITQLRCLGGNRRKRESNCILDSQLLLEDLEGLSEAKQAELLRYVSTRTVGGTRQREISKLIVNNKIIKHLGKVSKLSSHLMGAIFAEGAITNLLKGDPTAAINLASFTGSSALLTGVSKLMDKEGKRLLATGKIFRGRFLGGSAPFVRRGASLFIAYDLYNQLKTLQNDSSNIDARVGAISDGILLATDAIEIGIEVAEFSSEAIALMGISAVTGPIGEIVGAIVILGVQIYESVEAVDRENHLVRLTDWEKLEEGSRAFLHWEPEPHIKKMMDEVIEYDHLFEKKLEFLKNFPEIKYLIFPAIKKIGEECRIVREKSRCGFGLSPSAQPIDCFKEKKDCIPVFNEIKDNTVYFKDKVSGLELTREKIMPPPGTQLLCLPTVNSKKFSTRIDYRCDAAIGLSMNNDTTRKIAFYDLGEGEDHAMGFSNISNVFIVNNGAKDYLGGTQEDIYIVKASEVVTALNKEEGLGGLDGKEGVDMLLLQGFQPTANKITVNFNEGVLKYGNKTIAIANIEKLMGGEVSISVVAACDTQEISTGGGPTFKQADTIFIPKNSSCDYATNFYLKPHSVLNNKALQGHFTYTILPGKGMILVNLTTEKSNEELVSSEHLKHQFVFNTEISDLYAISSTTQTITFHFLEHKIRKILRTVQTISIAKDKATSDIILHYQLKPGAFLNEKYSSLLPKVIKAAQSQKILKNFFKNHDVNVTLSHRDKIRHVIFNLLKNSGFIPNDFKLNLNYSLLSPPFFQFIDGAELKIVNGNSYLFYTTDQSVDDIMTLYSPMARRLNMICIIRTLQNQRVLIGHHSHEVMPNDPSAKETHFNSNGGEGLFVIKSPSPFIPFVNEVILHRAHHSEHRDTLDFRELNAKLQIDFQFSANAFQLAFISKDNANQYSLENIHRPESDNEYRKPGNDLILVLGLIGDKIILDFITVRLKDALLTHWYKEYLHIILNIAPQKIVGQPPNLYLEPIPLKLDNVHQLISIGVEDVEKNTEIIIPRAYHQFNFYHHNKVNLIGTNILSLTSETEEPLSIILKNFYKEPKLATLSFKFSNKKMVLAEKLTELNSAPIFEDEKEAREKALKKESMVIITSKSIPFSQANQTNHFNTSNLIRRRRSVKPDNVINSFTQNTDSIQERADAYYDRYDQRKEKYRLKKFSHKSRKGLAAYSTHPTNDPTKQPISTTHQLNEITFNRPSIKKSAPVSRKAYSKAAQRTDVHPPTSEQPIIIQKNTNFYKRSLFIKKNPMKVRQSTGKANRFKEIASAPESSPYTQRIAATKLSSRHQSHQQQTQSEGISRVTASIDIQSTLFALSYAAKCLTGKNNRPIVNPKIRRIQQQLERRKQSSLPGSNPLLLRPTMK</sequence>
<evidence type="ECO:0000256" key="1">
    <source>
        <dbReference type="ARBA" id="ARBA00022737"/>
    </source>
</evidence>
<dbReference type="SUPFAM" id="SSF48403">
    <property type="entry name" value="Ankyrin repeat"/>
    <property type="match status" value="1"/>
</dbReference>
<evidence type="ECO:0000313" key="6">
    <source>
        <dbReference type="Proteomes" id="UP000183924"/>
    </source>
</evidence>
<organism evidence="5 6">
    <name type="scientific">Candidatus Rickettsiella isopodorum</name>
    <dbReference type="NCBI Taxonomy" id="1225476"/>
    <lineage>
        <taxon>Bacteria</taxon>
        <taxon>Pseudomonadati</taxon>
        <taxon>Pseudomonadota</taxon>
        <taxon>Gammaproteobacteria</taxon>
        <taxon>Legionellales</taxon>
        <taxon>Coxiellaceae</taxon>
        <taxon>Rickettsiella</taxon>
    </lineage>
</organism>
<gene>
    <name evidence="5" type="ORF">A1D18_01545</name>
</gene>
<name>A0A1J8P740_9COXI</name>
<dbReference type="PANTHER" id="PTHR24173">
    <property type="entry name" value="ANKYRIN REPEAT CONTAINING"/>
    <property type="match status" value="1"/>
</dbReference>
<dbReference type="Pfam" id="PF12796">
    <property type="entry name" value="Ank_2"/>
    <property type="match status" value="1"/>
</dbReference>
<feature type="repeat" description="ANK" evidence="3">
    <location>
        <begin position="289"/>
        <end position="312"/>
    </location>
</feature>
<dbReference type="RefSeq" id="WP_071662067.1">
    <property type="nucleotide sequence ID" value="NZ_LUKY01000030.1"/>
</dbReference>
<dbReference type="STRING" id="1225476.A1D18_01545"/>
<keyword evidence="1" id="KW-0677">Repeat</keyword>
<accession>A0A1J8P740</accession>
<evidence type="ECO:0000256" key="4">
    <source>
        <dbReference type="SAM" id="MobiDB-lite"/>
    </source>
</evidence>
<comment type="caution">
    <text evidence="5">The sequence shown here is derived from an EMBL/GenBank/DDBJ whole genome shotgun (WGS) entry which is preliminary data.</text>
</comment>